<reference evidence="1 2" key="1">
    <citation type="submission" date="2017-07" db="EMBL/GenBank/DDBJ databases">
        <title>Phylogenetic study on the rhizospheric bacterium Ochrobactrum sp. A44.</title>
        <authorList>
            <person name="Krzyzanowska D.M."/>
            <person name="Ossowicki A."/>
            <person name="Rajewska M."/>
            <person name="Maciag T."/>
            <person name="Kaczynski Z."/>
            <person name="Czerwicka M."/>
            <person name="Jafra S."/>
        </authorList>
    </citation>
    <scope>NUCLEOTIDE SEQUENCE [LARGE SCALE GENOMIC DNA]</scope>
    <source>
        <strain evidence="1 2">A44</strain>
    </source>
</reference>
<dbReference type="KEGG" id="och:CES85_2554"/>
<protein>
    <submittedName>
        <fullName evidence="1">Uncharacterized protein</fullName>
    </submittedName>
</protein>
<proteinExistence type="predicted"/>
<dbReference type="AlphaFoldDB" id="A0A248UFH6"/>
<gene>
    <name evidence="1" type="ORF">CES85_2554</name>
</gene>
<dbReference type="EMBL" id="CP022604">
    <property type="protein sequence ID" value="ASV85485.1"/>
    <property type="molecule type" value="Genomic_DNA"/>
</dbReference>
<name>A0A248UFH6_9HYPH</name>
<evidence type="ECO:0000313" key="1">
    <source>
        <dbReference type="EMBL" id="ASV85485.1"/>
    </source>
</evidence>
<sequence length="108" mass="11686">MEGVNPAFRAEEVLRGTRIKRVERQRIFAFKNFQSIQIGGDGNCTAHPAIRAGATARRVKAIGKFDAKAHCSAVAGTVGYFDIGVHAGLLFQETDISIFTALPLPEVD</sequence>
<evidence type="ECO:0000313" key="2">
    <source>
        <dbReference type="Proteomes" id="UP000215256"/>
    </source>
</evidence>
<dbReference type="Proteomes" id="UP000215256">
    <property type="component" value="Chromosome 1"/>
</dbReference>
<organism evidence="1 2">
    <name type="scientific">Ochrobactrum quorumnocens</name>
    <dbReference type="NCBI Taxonomy" id="271865"/>
    <lineage>
        <taxon>Bacteria</taxon>
        <taxon>Pseudomonadati</taxon>
        <taxon>Pseudomonadota</taxon>
        <taxon>Alphaproteobacteria</taxon>
        <taxon>Hyphomicrobiales</taxon>
        <taxon>Brucellaceae</taxon>
        <taxon>Brucella/Ochrobactrum group</taxon>
        <taxon>Ochrobactrum</taxon>
    </lineage>
</organism>
<accession>A0A248UFH6</accession>